<keyword evidence="3" id="KW-0732">Signal</keyword>
<keyword evidence="5" id="KW-1185">Reference proteome</keyword>
<evidence type="ECO:0000256" key="1">
    <source>
        <dbReference type="SAM" id="MobiDB-lite"/>
    </source>
</evidence>
<feature type="transmembrane region" description="Helical" evidence="2">
    <location>
        <begin position="37"/>
        <end position="55"/>
    </location>
</feature>
<dbReference type="EMBL" id="JARJLG010000274">
    <property type="protein sequence ID" value="KAJ7720854.1"/>
    <property type="molecule type" value="Genomic_DNA"/>
</dbReference>
<organism evidence="4 5">
    <name type="scientific">Mycena maculata</name>
    <dbReference type="NCBI Taxonomy" id="230809"/>
    <lineage>
        <taxon>Eukaryota</taxon>
        <taxon>Fungi</taxon>
        <taxon>Dikarya</taxon>
        <taxon>Basidiomycota</taxon>
        <taxon>Agaricomycotina</taxon>
        <taxon>Agaricomycetes</taxon>
        <taxon>Agaricomycetidae</taxon>
        <taxon>Agaricales</taxon>
        <taxon>Marasmiineae</taxon>
        <taxon>Mycenaceae</taxon>
        <taxon>Mycena</taxon>
    </lineage>
</organism>
<gene>
    <name evidence="4" type="ORF">DFH07DRAFT_858263</name>
</gene>
<protein>
    <submittedName>
        <fullName evidence="4">Uncharacterized protein</fullName>
    </submittedName>
</protein>
<feature type="signal peptide" evidence="3">
    <location>
        <begin position="1"/>
        <end position="21"/>
    </location>
</feature>
<keyword evidence="2" id="KW-0472">Membrane</keyword>
<feature type="region of interest" description="Disordered" evidence="1">
    <location>
        <begin position="87"/>
        <end position="173"/>
    </location>
</feature>
<dbReference type="Proteomes" id="UP001215280">
    <property type="component" value="Unassembled WGS sequence"/>
</dbReference>
<sequence length="173" mass="18450">MSFFTPTKLLAVAIAITPAHAFFTNNNNNRSSTSRIIAAVIVVAVVLLVVFMCYARRRRRAQTGPILGGPMGKPSRFGGVGGGFTRPWAQTQNNQFQNQNQGQNYQYPQAAPGTEYPPMAAGEPKPPPYTSEPGTFESPAGQQGQGSYAAPPGPPPQAHVNGQQNSFVGGFRT</sequence>
<feature type="compositionally biased region" description="Low complexity" evidence="1">
    <location>
        <begin position="90"/>
        <end position="109"/>
    </location>
</feature>
<evidence type="ECO:0000313" key="4">
    <source>
        <dbReference type="EMBL" id="KAJ7720854.1"/>
    </source>
</evidence>
<feature type="chain" id="PRO_5042234829" evidence="3">
    <location>
        <begin position="22"/>
        <end position="173"/>
    </location>
</feature>
<proteinExistence type="predicted"/>
<dbReference type="AlphaFoldDB" id="A0AAD7HHF4"/>
<keyword evidence="2" id="KW-0812">Transmembrane</keyword>
<accession>A0AAD7HHF4</accession>
<comment type="caution">
    <text evidence="4">The sequence shown here is derived from an EMBL/GenBank/DDBJ whole genome shotgun (WGS) entry which is preliminary data.</text>
</comment>
<evidence type="ECO:0000256" key="2">
    <source>
        <dbReference type="SAM" id="Phobius"/>
    </source>
</evidence>
<evidence type="ECO:0000313" key="5">
    <source>
        <dbReference type="Proteomes" id="UP001215280"/>
    </source>
</evidence>
<evidence type="ECO:0000256" key="3">
    <source>
        <dbReference type="SAM" id="SignalP"/>
    </source>
</evidence>
<keyword evidence="2" id="KW-1133">Transmembrane helix</keyword>
<reference evidence="4" key="1">
    <citation type="submission" date="2023-03" db="EMBL/GenBank/DDBJ databases">
        <title>Massive genome expansion in bonnet fungi (Mycena s.s.) driven by repeated elements and novel gene families across ecological guilds.</title>
        <authorList>
            <consortium name="Lawrence Berkeley National Laboratory"/>
            <person name="Harder C.B."/>
            <person name="Miyauchi S."/>
            <person name="Viragh M."/>
            <person name="Kuo A."/>
            <person name="Thoen E."/>
            <person name="Andreopoulos B."/>
            <person name="Lu D."/>
            <person name="Skrede I."/>
            <person name="Drula E."/>
            <person name="Henrissat B."/>
            <person name="Morin E."/>
            <person name="Kohler A."/>
            <person name="Barry K."/>
            <person name="LaButti K."/>
            <person name="Morin E."/>
            <person name="Salamov A."/>
            <person name="Lipzen A."/>
            <person name="Mereny Z."/>
            <person name="Hegedus B."/>
            <person name="Baldrian P."/>
            <person name="Stursova M."/>
            <person name="Weitz H."/>
            <person name="Taylor A."/>
            <person name="Grigoriev I.V."/>
            <person name="Nagy L.G."/>
            <person name="Martin F."/>
            <person name="Kauserud H."/>
        </authorList>
    </citation>
    <scope>NUCLEOTIDE SEQUENCE</scope>
    <source>
        <strain evidence="4">CBHHK188m</strain>
    </source>
</reference>
<name>A0AAD7HHF4_9AGAR</name>